<keyword evidence="2" id="KW-0238">DNA-binding</keyword>
<evidence type="ECO:0000313" key="6">
    <source>
        <dbReference type="Proteomes" id="UP000662111"/>
    </source>
</evidence>
<dbReference type="CDD" id="cd01392">
    <property type="entry name" value="HTH_LacI"/>
    <property type="match status" value="1"/>
</dbReference>
<keyword evidence="6" id="KW-1185">Reference proteome</keyword>
<keyword evidence="3" id="KW-0804">Transcription</keyword>
<evidence type="ECO:0000256" key="3">
    <source>
        <dbReference type="ARBA" id="ARBA00023163"/>
    </source>
</evidence>
<accession>A0ABQ2F4V5</accession>
<keyword evidence="1" id="KW-0805">Transcription regulation</keyword>
<comment type="caution">
    <text evidence="5">The sequence shown here is derived from an EMBL/GenBank/DDBJ whole genome shotgun (WGS) entry which is preliminary data.</text>
</comment>
<protein>
    <submittedName>
        <fullName evidence="5">LacI family transcriptional regulator</fullName>
    </submittedName>
</protein>
<evidence type="ECO:0000256" key="1">
    <source>
        <dbReference type="ARBA" id="ARBA00023015"/>
    </source>
</evidence>
<dbReference type="CDD" id="cd06267">
    <property type="entry name" value="PBP1_LacI_sugar_binding-like"/>
    <property type="match status" value="1"/>
</dbReference>
<dbReference type="InterPro" id="IPR010982">
    <property type="entry name" value="Lambda_DNA-bd_dom_sf"/>
</dbReference>
<dbReference type="RefSeq" id="WP_022920670.1">
    <property type="nucleotide sequence ID" value="NZ_BMLB01000002.1"/>
</dbReference>
<dbReference type="PROSITE" id="PS50932">
    <property type="entry name" value="HTH_LACI_2"/>
    <property type="match status" value="1"/>
</dbReference>
<evidence type="ECO:0000313" key="5">
    <source>
        <dbReference type="EMBL" id="GGK62164.1"/>
    </source>
</evidence>
<dbReference type="Gene3D" id="3.40.50.2300">
    <property type="match status" value="2"/>
</dbReference>
<dbReference type="Pfam" id="PF00356">
    <property type="entry name" value="LacI"/>
    <property type="match status" value="1"/>
</dbReference>
<dbReference type="InterPro" id="IPR046335">
    <property type="entry name" value="LacI/GalR-like_sensor"/>
</dbReference>
<reference evidence="6" key="1">
    <citation type="journal article" date="2019" name="Int. J. Syst. Evol. Microbiol.">
        <title>The Global Catalogue of Microorganisms (GCM) 10K type strain sequencing project: providing services to taxonomists for standard genome sequencing and annotation.</title>
        <authorList>
            <consortium name="The Broad Institute Genomics Platform"/>
            <consortium name="The Broad Institute Genome Sequencing Center for Infectious Disease"/>
            <person name="Wu L."/>
            <person name="Ma J."/>
        </authorList>
    </citation>
    <scope>NUCLEOTIDE SEQUENCE [LARGE SCALE GENOMIC DNA]</scope>
    <source>
        <strain evidence="6">CGMCC 1.5362</strain>
    </source>
</reference>
<dbReference type="PANTHER" id="PTHR30146">
    <property type="entry name" value="LACI-RELATED TRANSCRIPTIONAL REPRESSOR"/>
    <property type="match status" value="1"/>
</dbReference>
<evidence type="ECO:0000259" key="4">
    <source>
        <dbReference type="PROSITE" id="PS50932"/>
    </source>
</evidence>
<dbReference type="SMART" id="SM00354">
    <property type="entry name" value="HTH_LACI"/>
    <property type="match status" value="1"/>
</dbReference>
<dbReference type="InterPro" id="IPR028082">
    <property type="entry name" value="Peripla_BP_I"/>
</dbReference>
<sequence length="345" mass="36633">MAGEDAGRSGRVTIYDVAREVGVSPSTVSRAFSRPGRVSSETARRVHEVAERLGYRADQPHRLPGPARSRVIALAVSDITNPFYFGIIRGAEKAAHDNDFTLMVADARESAEEERRMLARHLPLVDGLIVTSSRLSDTELRGLARRLPVVVLNRRVSGLPCVHPDNARGVRRAVEHLATLGHTRIGYVAGPEASWADGARWRAVREACDELVLSDVRVGPVVPTLAGGRSAAAAVVERGLTAVLTYNDLVAVGLLRGLVGMGVDVPGQVSVVGFDNTLPADLVSPGLTTVAQPVTLLGETAGRHVIALVNGQAESRELTSVLPVHLTVRQSTGPAPVAAPRGRSR</sequence>
<gene>
    <name evidence="5" type="ORF">GCM10011509_08210</name>
</gene>
<dbReference type="PANTHER" id="PTHR30146:SF138">
    <property type="entry name" value="TRANSCRIPTIONAL REGULATORY PROTEIN"/>
    <property type="match status" value="1"/>
</dbReference>
<dbReference type="Proteomes" id="UP000662111">
    <property type="component" value="Unassembled WGS sequence"/>
</dbReference>
<name>A0ABQ2F4V5_9MICO</name>
<dbReference type="EMBL" id="BMLB01000002">
    <property type="protein sequence ID" value="GGK62164.1"/>
    <property type="molecule type" value="Genomic_DNA"/>
</dbReference>
<dbReference type="SUPFAM" id="SSF53822">
    <property type="entry name" value="Periplasmic binding protein-like I"/>
    <property type="match status" value="1"/>
</dbReference>
<dbReference type="Pfam" id="PF13377">
    <property type="entry name" value="Peripla_BP_3"/>
    <property type="match status" value="1"/>
</dbReference>
<proteinExistence type="predicted"/>
<dbReference type="InterPro" id="IPR000843">
    <property type="entry name" value="HTH_LacI"/>
</dbReference>
<feature type="domain" description="HTH lacI-type" evidence="4">
    <location>
        <begin position="12"/>
        <end position="69"/>
    </location>
</feature>
<evidence type="ECO:0000256" key="2">
    <source>
        <dbReference type="ARBA" id="ARBA00023125"/>
    </source>
</evidence>
<dbReference type="Gene3D" id="1.10.260.40">
    <property type="entry name" value="lambda repressor-like DNA-binding domains"/>
    <property type="match status" value="1"/>
</dbReference>
<organism evidence="5 6">
    <name type="scientific">Ornithinimicrobium pekingense</name>
    <dbReference type="NCBI Taxonomy" id="384677"/>
    <lineage>
        <taxon>Bacteria</taxon>
        <taxon>Bacillati</taxon>
        <taxon>Actinomycetota</taxon>
        <taxon>Actinomycetes</taxon>
        <taxon>Micrococcales</taxon>
        <taxon>Ornithinimicrobiaceae</taxon>
        <taxon>Ornithinimicrobium</taxon>
    </lineage>
</organism>
<dbReference type="SUPFAM" id="SSF47413">
    <property type="entry name" value="lambda repressor-like DNA-binding domains"/>
    <property type="match status" value="1"/>
</dbReference>